<name>X0X300_9ZZZZ</name>
<feature type="non-terminal residue" evidence="2">
    <location>
        <position position="1"/>
    </location>
</feature>
<proteinExistence type="predicted"/>
<dbReference type="PANTHER" id="PTHR43025">
    <property type="entry name" value="MONOGALACTOSYLDIACYLGLYCEROL SYNTHASE"/>
    <property type="match status" value="1"/>
</dbReference>
<comment type="caution">
    <text evidence="2">The sequence shown here is derived from an EMBL/GenBank/DDBJ whole genome shotgun (WGS) entry which is preliminary data.</text>
</comment>
<dbReference type="InterPro" id="IPR007235">
    <property type="entry name" value="Glyco_trans_28_C"/>
</dbReference>
<protein>
    <recommendedName>
        <fullName evidence="1">Glycosyl transferase family 28 C-terminal domain-containing protein</fullName>
    </recommendedName>
</protein>
<dbReference type="PANTHER" id="PTHR43025:SF3">
    <property type="entry name" value="MONOGALACTOSYLDIACYLGLYCEROL SYNTHASE 1, CHLOROPLASTIC"/>
    <property type="match status" value="1"/>
</dbReference>
<dbReference type="EMBL" id="BARS01048523">
    <property type="protein sequence ID" value="GAG37405.1"/>
    <property type="molecule type" value="Genomic_DNA"/>
</dbReference>
<dbReference type="Pfam" id="PF04101">
    <property type="entry name" value="Glyco_tran_28_C"/>
    <property type="match status" value="1"/>
</dbReference>
<dbReference type="SUPFAM" id="SSF53756">
    <property type="entry name" value="UDP-Glycosyltransferase/glycogen phosphorylase"/>
    <property type="match status" value="1"/>
</dbReference>
<evidence type="ECO:0000259" key="1">
    <source>
        <dbReference type="Pfam" id="PF04101"/>
    </source>
</evidence>
<reference evidence="2" key="1">
    <citation type="journal article" date="2014" name="Front. Microbiol.">
        <title>High frequency of phylogenetically diverse reductive dehalogenase-homologous genes in deep subseafloor sedimentary metagenomes.</title>
        <authorList>
            <person name="Kawai M."/>
            <person name="Futagami T."/>
            <person name="Toyoda A."/>
            <person name="Takaki Y."/>
            <person name="Nishi S."/>
            <person name="Hori S."/>
            <person name="Arai W."/>
            <person name="Tsubouchi T."/>
            <person name="Morono Y."/>
            <person name="Uchiyama I."/>
            <person name="Ito T."/>
            <person name="Fujiyama A."/>
            <person name="Inagaki F."/>
            <person name="Takami H."/>
        </authorList>
    </citation>
    <scope>NUCLEOTIDE SEQUENCE</scope>
    <source>
        <strain evidence="2">Expedition CK06-06</strain>
    </source>
</reference>
<dbReference type="GO" id="GO:0016758">
    <property type="term" value="F:hexosyltransferase activity"/>
    <property type="evidence" value="ECO:0007669"/>
    <property type="project" value="InterPro"/>
</dbReference>
<sequence>GSQGVGPLRESFLSLLKAKTDFQIIVVAGKNRGMFKWFKRQEKKGRKKLIALSYVDNIDELMEVATVLISKPGGITTMEACAKGLPLCIIKPIPGQEQMNADYLLSNRICIKINQPSNAGIMIEELLYNRDKLTELSMKAREFSRPDSAQKIAGFVLKQIR</sequence>
<dbReference type="InterPro" id="IPR050519">
    <property type="entry name" value="Glycosyltransf_28_UgtP"/>
</dbReference>
<gene>
    <name evidence="2" type="ORF">S01H1_72710</name>
</gene>
<accession>X0X300</accession>
<dbReference type="Gene3D" id="3.40.50.2000">
    <property type="entry name" value="Glycogen Phosphorylase B"/>
    <property type="match status" value="1"/>
</dbReference>
<dbReference type="AlphaFoldDB" id="X0X300"/>
<evidence type="ECO:0000313" key="2">
    <source>
        <dbReference type="EMBL" id="GAG37405.1"/>
    </source>
</evidence>
<organism evidence="2">
    <name type="scientific">marine sediment metagenome</name>
    <dbReference type="NCBI Taxonomy" id="412755"/>
    <lineage>
        <taxon>unclassified sequences</taxon>
        <taxon>metagenomes</taxon>
        <taxon>ecological metagenomes</taxon>
    </lineage>
</organism>
<feature type="domain" description="Glycosyl transferase family 28 C-terminal" evidence="1">
    <location>
        <begin position="1"/>
        <end position="145"/>
    </location>
</feature>